<dbReference type="EMBL" id="VCKX01000063">
    <property type="protein sequence ID" value="TMR32924.1"/>
    <property type="molecule type" value="Genomic_DNA"/>
</dbReference>
<dbReference type="PANTHER" id="PTHR34216">
    <property type="match status" value="1"/>
</dbReference>
<dbReference type="Proteomes" id="UP000306628">
    <property type="component" value="Unassembled WGS sequence"/>
</dbReference>
<reference evidence="4 5" key="1">
    <citation type="submission" date="2019-05" db="EMBL/GenBank/DDBJ databases">
        <title>Draft genome sequence of Nonomuraea zeae DSM 100528.</title>
        <authorList>
            <person name="Saricaoglu S."/>
            <person name="Isik K."/>
        </authorList>
    </citation>
    <scope>NUCLEOTIDE SEQUENCE [LARGE SCALE GENOMIC DNA]</scope>
    <source>
        <strain evidence="4 5">DSM 100528</strain>
    </source>
</reference>
<dbReference type="RefSeq" id="WP_138691557.1">
    <property type="nucleotide sequence ID" value="NZ_VCKX01000063.1"/>
</dbReference>
<evidence type="ECO:0000313" key="4">
    <source>
        <dbReference type="EMBL" id="TMR32924.1"/>
    </source>
</evidence>
<comment type="caution">
    <text evidence="4">The sequence shown here is derived from an EMBL/GenBank/DDBJ whole genome shotgun (WGS) entry which is preliminary data.</text>
</comment>
<dbReference type="PROSITE" id="PS51677">
    <property type="entry name" value="NODB"/>
    <property type="match status" value="1"/>
</dbReference>
<dbReference type="AlphaFoldDB" id="A0A5S4GK62"/>
<dbReference type="InterPro" id="IPR051398">
    <property type="entry name" value="Polysacch_Deacetylase"/>
</dbReference>
<organism evidence="4 5">
    <name type="scientific">Nonomuraea zeae</name>
    <dbReference type="NCBI Taxonomy" id="1642303"/>
    <lineage>
        <taxon>Bacteria</taxon>
        <taxon>Bacillati</taxon>
        <taxon>Actinomycetota</taxon>
        <taxon>Actinomycetes</taxon>
        <taxon>Streptosporangiales</taxon>
        <taxon>Streptosporangiaceae</taxon>
        <taxon>Nonomuraea</taxon>
    </lineage>
</organism>
<dbReference type="GO" id="GO:0005576">
    <property type="term" value="C:extracellular region"/>
    <property type="evidence" value="ECO:0007669"/>
    <property type="project" value="UniProtKB-SubCell"/>
</dbReference>
<gene>
    <name evidence="4" type="ORF">ETD85_21555</name>
</gene>
<dbReference type="Pfam" id="PF01522">
    <property type="entry name" value="Polysacc_deac_1"/>
    <property type="match status" value="1"/>
</dbReference>
<accession>A0A5S4GK62</accession>
<dbReference type="PANTHER" id="PTHR34216:SF3">
    <property type="entry name" value="POLY-BETA-1,6-N-ACETYL-D-GLUCOSAMINE N-DEACETYLASE"/>
    <property type="match status" value="1"/>
</dbReference>
<evidence type="ECO:0000256" key="1">
    <source>
        <dbReference type="ARBA" id="ARBA00004613"/>
    </source>
</evidence>
<evidence type="ECO:0000259" key="3">
    <source>
        <dbReference type="PROSITE" id="PS51677"/>
    </source>
</evidence>
<dbReference type="InterPro" id="IPR011330">
    <property type="entry name" value="Glyco_hydro/deAcase_b/a-brl"/>
</dbReference>
<keyword evidence="2" id="KW-0732">Signal</keyword>
<dbReference type="InterPro" id="IPR002509">
    <property type="entry name" value="NODB_dom"/>
</dbReference>
<feature type="non-terminal residue" evidence="4">
    <location>
        <position position="228"/>
    </location>
</feature>
<dbReference type="GO" id="GO:0016810">
    <property type="term" value="F:hydrolase activity, acting on carbon-nitrogen (but not peptide) bonds"/>
    <property type="evidence" value="ECO:0007669"/>
    <property type="project" value="InterPro"/>
</dbReference>
<comment type="subcellular location">
    <subcellularLocation>
        <location evidence="1">Secreted</location>
    </subcellularLocation>
</comment>
<proteinExistence type="predicted"/>
<dbReference type="CDD" id="cd10918">
    <property type="entry name" value="CE4_NodB_like_5s_6s"/>
    <property type="match status" value="1"/>
</dbReference>
<dbReference type="SUPFAM" id="SSF88713">
    <property type="entry name" value="Glycoside hydrolase/deacetylase"/>
    <property type="match status" value="1"/>
</dbReference>
<name>A0A5S4GK62_9ACTN</name>
<dbReference type="OrthoDB" id="9782872at2"/>
<dbReference type="GO" id="GO:0005975">
    <property type="term" value="P:carbohydrate metabolic process"/>
    <property type="evidence" value="ECO:0007669"/>
    <property type="project" value="InterPro"/>
</dbReference>
<keyword evidence="5" id="KW-1185">Reference proteome</keyword>
<evidence type="ECO:0000313" key="5">
    <source>
        <dbReference type="Proteomes" id="UP000306628"/>
    </source>
</evidence>
<protein>
    <submittedName>
        <fullName evidence="4">Polysaccharide deacetylase family protein</fullName>
    </submittedName>
</protein>
<feature type="domain" description="NodB homology" evidence="3">
    <location>
        <begin position="61"/>
        <end position="228"/>
    </location>
</feature>
<dbReference type="Gene3D" id="3.20.20.370">
    <property type="entry name" value="Glycoside hydrolase/deacetylase"/>
    <property type="match status" value="1"/>
</dbReference>
<evidence type="ECO:0000256" key="2">
    <source>
        <dbReference type="ARBA" id="ARBA00022729"/>
    </source>
</evidence>
<sequence>MTAMPLVLMYHSVEKYDSDPFRITVSPGRFARQLDWLAAHGLAGVSMRELLRAQAEGNARGLVGLTFDDGYEDFLSEVVPVLLRHRFTATVFVLPGLLGTYNSWDAGAPRKPLMDADGVRWAAEQGMEVGSHSLGHRSLVGLDEAALWSEVADGKAALEDVLGAQVSGFCYPYGHAGARETAAVRRAGYDYACAIWRSGLTGRYALPRTYIGDRDGALRLSAKRARHR</sequence>